<feature type="transmembrane region" description="Helical" evidence="8">
    <location>
        <begin position="57"/>
        <end position="78"/>
    </location>
</feature>
<accession>A0A165Z227</accession>
<protein>
    <submittedName>
        <fullName evidence="10">Multidrug resistance protein SMR</fullName>
    </submittedName>
    <submittedName>
        <fullName evidence="9">QacE family quaternary ammonium compound efflux SMR transporter</fullName>
    </submittedName>
</protein>
<evidence type="ECO:0000313" key="10">
    <source>
        <dbReference type="EMBL" id="KZN97734.1"/>
    </source>
</evidence>
<dbReference type="AlphaFoldDB" id="A0A165Z227"/>
<reference evidence="10 11" key="1">
    <citation type="submission" date="2016-04" db="EMBL/GenBank/DDBJ databases">
        <title>Draft genome sequence of Aeribacillus pallidus 8m3 from petroleum reservoir.</title>
        <authorList>
            <person name="Poltaraus A.B."/>
            <person name="Nazina T.N."/>
            <person name="Tourova T.P."/>
            <person name="Malakho S.M."/>
            <person name="Korshunova A.V."/>
            <person name="Sokolova D.S."/>
        </authorList>
    </citation>
    <scope>NUCLEOTIDE SEQUENCE [LARGE SCALE GENOMIC DNA]</scope>
    <source>
        <strain evidence="10 11">8m3</strain>
    </source>
</reference>
<feature type="transmembrane region" description="Helical" evidence="8">
    <location>
        <begin position="32"/>
        <end position="50"/>
    </location>
</feature>
<evidence type="ECO:0000256" key="5">
    <source>
        <dbReference type="ARBA" id="ARBA00022989"/>
    </source>
</evidence>
<organism evidence="10 11">
    <name type="scientific">Aeribacillus pallidus</name>
    <dbReference type="NCBI Taxonomy" id="33936"/>
    <lineage>
        <taxon>Bacteria</taxon>
        <taxon>Bacillati</taxon>
        <taxon>Bacillota</taxon>
        <taxon>Bacilli</taxon>
        <taxon>Bacillales</taxon>
        <taxon>Bacillaceae</taxon>
        <taxon>Aeribacillus</taxon>
    </lineage>
</organism>
<dbReference type="EMBL" id="CP017703">
    <property type="protein sequence ID" value="ASS90451.1"/>
    <property type="molecule type" value="Genomic_DNA"/>
</dbReference>
<dbReference type="KEGG" id="apak:AP3564_09690"/>
<dbReference type="EMBL" id="LWBR01000006">
    <property type="protein sequence ID" value="KZN97734.1"/>
    <property type="molecule type" value="Genomic_DNA"/>
</dbReference>
<keyword evidence="4 7" id="KW-0812">Transmembrane</keyword>
<keyword evidence="3" id="KW-1003">Cell membrane</keyword>
<evidence type="ECO:0000256" key="7">
    <source>
        <dbReference type="RuleBase" id="RU003942"/>
    </source>
</evidence>
<evidence type="ECO:0000256" key="4">
    <source>
        <dbReference type="ARBA" id="ARBA00022692"/>
    </source>
</evidence>
<dbReference type="InterPro" id="IPR037185">
    <property type="entry name" value="EmrE-like"/>
</dbReference>
<evidence type="ECO:0000256" key="2">
    <source>
        <dbReference type="ARBA" id="ARBA00022448"/>
    </source>
</evidence>
<keyword evidence="6 8" id="KW-0472">Membrane</keyword>
<dbReference type="FunFam" id="1.10.3730.20:FF:000001">
    <property type="entry name" value="Quaternary ammonium compound resistance transporter SugE"/>
    <property type="match status" value="1"/>
</dbReference>
<evidence type="ECO:0000256" key="1">
    <source>
        <dbReference type="ARBA" id="ARBA00004651"/>
    </source>
</evidence>
<dbReference type="PANTHER" id="PTHR30561">
    <property type="entry name" value="SMR FAMILY PROTON-DEPENDENT DRUG EFFLUX TRANSPORTER SUGE"/>
    <property type="match status" value="1"/>
</dbReference>
<evidence type="ECO:0000313" key="11">
    <source>
        <dbReference type="Proteomes" id="UP000076476"/>
    </source>
</evidence>
<dbReference type="Proteomes" id="UP000214606">
    <property type="component" value="Chromosome"/>
</dbReference>
<dbReference type="GO" id="GO:0022857">
    <property type="term" value="F:transmembrane transporter activity"/>
    <property type="evidence" value="ECO:0007669"/>
    <property type="project" value="InterPro"/>
</dbReference>
<accession>A0A163YUB5</accession>
<dbReference type="Gene3D" id="1.10.3730.20">
    <property type="match status" value="1"/>
</dbReference>
<name>A0A165Z227_9BACI</name>
<evidence type="ECO:0000313" key="9">
    <source>
        <dbReference type="EMBL" id="ASS90451.1"/>
    </source>
</evidence>
<dbReference type="SUPFAM" id="SSF103481">
    <property type="entry name" value="Multidrug resistance efflux transporter EmrE"/>
    <property type="match status" value="1"/>
</dbReference>
<evidence type="ECO:0000256" key="3">
    <source>
        <dbReference type="ARBA" id="ARBA00022475"/>
    </source>
</evidence>
<keyword evidence="5 8" id="KW-1133">Transmembrane helix</keyword>
<evidence type="ECO:0000256" key="8">
    <source>
        <dbReference type="SAM" id="Phobius"/>
    </source>
</evidence>
<dbReference type="RefSeq" id="WP_063386602.1">
    <property type="nucleotide sequence ID" value="NZ_CP017703.1"/>
</dbReference>
<dbReference type="STRING" id="33936.AZI98_01935"/>
<reference evidence="9 12" key="2">
    <citation type="submission" date="2016-10" db="EMBL/GenBank/DDBJ databases">
        <title>The whole genome sequencing and assembly of Aeribacillus pallidus KCTC3564 strain.</title>
        <authorList>
            <person name="Lee Y.-J."/>
            <person name="Park M.-K."/>
            <person name="Yi H."/>
            <person name="Bahn Y.-S."/>
            <person name="Kim J.F."/>
            <person name="Lee D.-W."/>
        </authorList>
    </citation>
    <scope>NUCLEOTIDE SEQUENCE [LARGE SCALE GENOMIC DNA]</scope>
    <source>
        <strain evidence="9 12">KCTC3564</strain>
    </source>
</reference>
<dbReference type="Proteomes" id="UP000076476">
    <property type="component" value="Unassembled WGS sequence"/>
</dbReference>
<comment type="subcellular location">
    <subcellularLocation>
        <location evidence="1 7">Cell membrane</location>
        <topology evidence="1 7">Multi-pass membrane protein</topology>
    </subcellularLocation>
</comment>
<dbReference type="PANTHER" id="PTHR30561:SF0">
    <property type="entry name" value="GUANIDINIUM EXPORTER"/>
    <property type="match status" value="1"/>
</dbReference>
<sequence length="104" mass="11368">MSWIFLIIAGCCEVIGVTGLTKVNTSPSFSSFFMLIGGFILSLYFLSLSMNEIPMSIAYAVWTGIGTVGSTLVGMYVFDEPKDKWRITFIALIIVSVIGLKLVD</sequence>
<proteinExistence type="inferred from homology"/>
<dbReference type="Pfam" id="PF00893">
    <property type="entry name" value="Multi_Drug_Res"/>
    <property type="match status" value="1"/>
</dbReference>
<keyword evidence="11" id="KW-1185">Reference proteome</keyword>
<feature type="transmembrane region" description="Helical" evidence="8">
    <location>
        <begin position="84"/>
        <end position="103"/>
    </location>
</feature>
<evidence type="ECO:0000256" key="6">
    <source>
        <dbReference type="ARBA" id="ARBA00023136"/>
    </source>
</evidence>
<gene>
    <name evidence="9" type="ORF">AP3564_09690</name>
    <name evidence="10" type="ORF">AZI98_01935</name>
</gene>
<dbReference type="OrthoDB" id="21828at2"/>
<dbReference type="GO" id="GO:0005886">
    <property type="term" value="C:plasma membrane"/>
    <property type="evidence" value="ECO:0007669"/>
    <property type="project" value="UniProtKB-SubCell"/>
</dbReference>
<dbReference type="InterPro" id="IPR000390">
    <property type="entry name" value="Small_drug/metabolite_transptr"/>
</dbReference>
<comment type="similarity">
    <text evidence="7">Belongs to the drug/metabolite transporter (DMT) superfamily. Small multidrug resistance (SMR) (TC 2.A.7.1) family.</text>
</comment>
<dbReference type="InterPro" id="IPR045324">
    <property type="entry name" value="Small_multidrug_res"/>
</dbReference>
<evidence type="ECO:0000313" key="12">
    <source>
        <dbReference type="Proteomes" id="UP000214606"/>
    </source>
</evidence>
<keyword evidence="2" id="KW-0813">Transport</keyword>